<dbReference type="Proteomes" id="UP000054270">
    <property type="component" value="Unassembled WGS sequence"/>
</dbReference>
<comment type="subcellular location">
    <subcellularLocation>
        <location evidence="1">Membrane</location>
        <topology evidence="1">Multi-pass membrane protein</topology>
    </subcellularLocation>
</comment>
<dbReference type="PROSITE" id="PS00379">
    <property type="entry name" value="CDP_ALCOHOL_P_TRANSF"/>
    <property type="match status" value="1"/>
</dbReference>
<keyword evidence="2" id="KW-0444">Lipid biosynthesis</keyword>
<dbReference type="EMBL" id="KN817522">
    <property type="protein sequence ID" value="KJA28202.1"/>
    <property type="molecule type" value="Genomic_DNA"/>
</dbReference>
<keyword evidence="5" id="KW-1133">Transmembrane helix</keyword>
<accession>A0A0D2LKH8</accession>
<evidence type="ECO:0000256" key="2">
    <source>
        <dbReference type="ARBA" id="ARBA00022516"/>
    </source>
</evidence>
<dbReference type="GO" id="GO:0032049">
    <property type="term" value="P:cardiolipin biosynthetic process"/>
    <property type="evidence" value="ECO:0007669"/>
    <property type="project" value="TreeGrafter"/>
</dbReference>
<dbReference type="PANTHER" id="PTHR14269:SF60">
    <property type="entry name" value="CARDIOLIPIN SYNTHASE (CMP-FORMING)"/>
    <property type="match status" value="1"/>
</dbReference>
<evidence type="ECO:0000256" key="7">
    <source>
        <dbReference type="ARBA" id="ARBA00023136"/>
    </source>
</evidence>
<keyword evidence="3 10" id="KW-0808">Transferase</keyword>
<evidence type="ECO:0000256" key="5">
    <source>
        <dbReference type="ARBA" id="ARBA00022989"/>
    </source>
</evidence>
<proteinExistence type="inferred from homology"/>
<keyword evidence="7" id="KW-0472">Membrane</keyword>
<dbReference type="GO" id="GO:0016020">
    <property type="term" value="C:membrane"/>
    <property type="evidence" value="ECO:0007669"/>
    <property type="project" value="UniProtKB-SubCell"/>
</dbReference>
<evidence type="ECO:0000256" key="9">
    <source>
        <dbReference type="ARBA" id="ARBA00023264"/>
    </source>
</evidence>
<dbReference type="GO" id="GO:0043337">
    <property type="term" value="F:cardiolipin synthase (CMP-forming)"/>
    <property type="evidence" value="ECO:0007669"/>
    <property type="project" value="TreeGrafter"/>
</dbReference>
<dbReference type="InterPro" id="IPR048254">
    <property type="entry name" value="CDP_ALCOHOL_P_TRANSF_CS"/>
</dbReference>
<dbReference type="InterPro" id="IPR043130">
    <property type="entry name" value="CDP-OH_PTrfase_TM_dom"/>
</dbReference>
<evidence type="ECO:0000256" key="10">
    <source>
        <dbReference type="RuleBase" id="RU003750"/>
    </source>
</evidence>
<evidence type="ECO:0000256" key="3">
    <source>
        <dbReference type="ARBA" id="ARBA00022679"/>
    </source>
</evidence>
<evidence type="ECO:0000313" key="12">
    <source>
        <dbReference type="Proteomes" id="UP000054270"/>
    </source>
</evidence>
<dbReference type="OrthoDB" id="10020554at2759"/>
<organism evidence="11 12">
    <name type="scientific">Hypholoma sublateritium (strain FD-334 SS-4)</name>
    <dbReference type="NCBI Taxonomy" id="945553"/>
    <lineage>
        <taxon>Eukaryota</taxon>
        <taxon>Fungi</taxon>
        <taxon>Dikarya</taxon>
        <taxon>Basidiomycota</taxon>
        <taxon>Agaricomycotina</taxon>
        <taxon>Agaricomycetes</taxon>
        <taxon>Agaricomycetidae</taxon>
        <taxon>Agaricales</taxon>
        <taxon>Agaricineae</taxon>
        <taxon>Strophariaceae</taxon>
        <taxon>Hypholoma</taxon>
    </lineage>
</organism>
<dbReference type="GO" id="GO:0005739">
    <property type="term" value="C:mitochondrion"/>
    <property type="evidence" value="ECO:0007669"/>
    <property type="project" value="TreeGrafter"/>
</dbReference>
<dbReference type="OMA" id="RIAMSPY"/>
<dbReference type="Gene3D" id="1.20.120.1760">
    <property type="match status" value="1"/>
</dbReference>
<keyword evidence="8" id="KW-0594">Phospholipid biosynthesis</keyword>
<name>A0A0D2LKH8_HYPSF</name>
<evidence type="ECO:0000313" key="11">
    <source>
        <dbReference type="EMBL" id="KJA28202.1"/>
    </source>
</evidence>
<evidence type="ECO:0000256" key="8">
    <source>
        <dbReference type="ARBA" id="ARBA00023209"/>
    </source>
</evidence>
<dbReference type="PANTHER" id="PTHR14269">
    <property type="entry name" value="CDP-DIACYLGLYCEROL--GLYCEROL-3-PHOSPHATE 3-PHOSPHATIDYLTRANSFERASE-RELATED"/>
    <property type="match status" value="1"/>
</dbReference>
<keyword evidence="6" id="KW-0443">Lipid metabolism</keyword>
<dbReference type="AlphaFoldDB" id="A0A0D2LKH8"/>
<dbReference type="InterPro" id="IPR000462">
    <property type="entry name" value="CDP-OH_P_trans"/>
</dbReference>
<evidence type="ECO:0000256" key="1">
    <source>
        <dbReference type="ARBA" id="ARBA00004141"/>
    </source>
</evidence>
<keyword evidence="12" id="KW-1185">Reference proteome</keyword>
<sequence length="279" mass="30592">MLKTTSIRSVRAFELSRLSCALRAPGHRFNTIQCVPFHNRPPSAGAATRLFSANLPRWHPPRSAEPAPKPVLRENVCTIPNLLTMSRIIACPVLGWSILNGDYHLATGLLVYAGLTDLADGWIARRYNMSTVLGTILDPTADKALMTTLTVTLAMQDLLPTPLAVIILGRDALLVLSAFYFRYITLPLPKTFARYWDVSLPSAEVRPTTISKVNTALQLLLMGTTTVTPILPIDIGLPLQGLQWIVATTTIWSGTSYLFSKDAIRVIKSTTSGNSKRLP</sequence>
<dbReference type="STRING" id="945553.A0A0D2LKH8"/>
<dbReference type="Pfam" id="PF01066">
    <property type="entry name" value="CDP-OH_P_transf"/>
    <property type="match status" value="1"/>
</dbReference>
<evidence type="ECO:0000256" key="4">
    <source>
        <dbReference type="ARBA" id="ARBA00022692"/>
    </source>
</evidence>
<dbReference type="InterPro" id="IPR050324">
    <property type="entry name" value="CDP-alcohol_PTase-I"/>
</dbReference>
<protein>
    <submittedName>
        <fullName evidence="11">Uncharacterized protein</fullName>
    </submittedName>
</protein>
<keyword evidence="4" id="KW-0812">Transmembrane</keyword>
<gene>
    <name evidence="11" type="ORF">HYPSUDRAFT_34584</name>
</gene>
<reference evidence="12" key="1">
    <citation type="submission" date="2014-04" db="EMBL/GenBank/DDBJ databases">
        <title>Evolutionary Origins and Diversification of the Mycorrhizal Mutualists.</title>
        <authorList>
            <consortium name="DOE Joint Genome Institute"/>
            <consortium name="Mycorrhizal Genomics Consortium"/>
            <person name="Kohler A."/>
            <person name="Kuo A."/>
            <person name="Nagy L.G."/>
            <person name="Floudas D."/>
            <person name="Copeland A."/>
            <person name="Barry K.W."/>
            <person name="Cichocki N."/>
            <person name="Veneault-Fourrey C."/>
            <person name="LaButti K."/>
            <person name="Lindquist E.A."/>
            <person name="Lipzen A."/>
            <person name="Lundell T."/>
            <person name="Morin E."/>
            <person name="Murat C."/>
            <person name="Riley R."/>
            <person name="Ohm R."/>
            <person name="Sun H."/>
            <person name="Tunlid A."/>
            <person name="Henrissat B."/>
            <person name="Grigoriev I.V."/>
            <person name="Hibbett D.S."/>
            <person name="Martin F."/>
        </authorList>
    </citation>
    <scope>NUCLEOTIDE SEQUENCE [LARGE SCALE GENOMIC DNA]</scope>
    <source>
        <strain evidence="12">FD-334 SS-4</strain>
    </source>
</reference>
<comment type="similarity">
    <text evidence="10">Belongs to the CDP-alcohol phosphatidyltransferase class-I family.</text>
</comment>
<keyword evidence="9" id="KW-1208">Phospholipid metabolism</keyword>
<evidence type="ECO:0000256" key="6">
    <source>
        <dbReference type="ARBA" id="ARBA00023098"/>
    </source>
</evidence>